<keyword evidence="6 10" id="KW-0812">Transmembrane</keyword>
<comment type="similarity">
    <text evidence="3">Belongs to the binding-protein-dependent transport system permease family. HisMQ subfamily.</text>
</comment>
<proteinExistence type="inferred from homology"/>
<keyword evidence="5" id="KW-1003">Cell membrane</keyword>
<evidence type="ECO:0000256" key="6">
    <source>
        <dbReference type="ARBA" id="ARBA00022692"/>
    </source>
</evidence>
<feature type="transmembrane region" description="Helical" evidence="10">
    <location>
        <begin position="258"/>
        <end position="278"/>
    </location>
</feature>
<evidence type="ECO:0000256" key="4">
    <source>
        <dbReference type="ARBA" id="ARBA00022448"/>
    </source>
</evidence>
<evidence type="ECO:0000256" key="5">
    <source>
        <dbReference type="ARBA" id="ARBA00022475"/>
    </source>
</evidence>
<evidence type="ECO:0000256" key="7">
    <source>
        <dbReference type="ARBA" id="ARBA00022970"/>
    </source>
</evidence>
<dbReference type="GO" id="GO:0006865">
    <property type="term" value="P:amino acid transport"/>
    <property type="evidence" value="ECO:0007669"/>
    <property type="project" value="UniProtKB-KW"/>
</dbReference>
<dbReference type="InterPro" id="IPR010065">
    <property type="entry name" value="AA_ABC_transptr_permease_3TM"/>
</dbReference>
<dbReference type="InterPro" id="IPR000515">
    <property type="entry name" value="MetI-like"/>
</dbReference>
<evidence type="ECO:0000256" key="10">
    <source>
        <dbReference type="RuleBase" id="RU363032"/>
    </source>
</evidence>
<keyword evidence="9 10" id="KW-0472">Membrane</keyword>
<comment type="function">
    <text evidence="1">Part of the binding-protein-dependent transport system for glutamine; probably responsible for the translocation of the substrate across the membrane.</text>
</comment>
<dbReference type="PANTHER" id="PTHR30614">
    <property type="entry name" value="MEMBRANE COMPONENT OF AMINO ACID ABC TRANSPORTER"/>
    <property type="match status" value="1"/>
</dbReference>
<dbReference type="SUPFAM" id="SSF161098">
    <property type="entry name" value="MetI-like"/>
    <property type="match status" value="1"/>
</dbReference>
<gene>
    <name evidence="13" type="ORF">SAMN03080618_00036</name>
</gene>
<organism evidence="13 14">
    <name type="scientific">Aquamicrobium aerolatum DSM 21857</name>
    <dbReference type="NCBI Taxonomy" id="1121003"/>
    <lineage>
        <taxon>Bacteria</taxon>
        <taxon>Pseudomonadati</taxon>
        <taxon>Pseudomonadota</taxon>
        <taxon>Alphaproteobacteria</taxon>
        <taxon>Hyphomicrobiales</taxon>
        <taxon>Phyllobacteriaceae</taxon>
        <taxon>Aerobium</taxon>
    </lineage>
</organism>
<dbReference type="PANTHER" id="PTHR30614:SF20">
    <property type="entry name" value="GLUTAMINE TRANSPORT SYSTEM PERMEASE PROTEIN GLNP"/>
    <property type="match status" value="1"/>
</dbReference>
<dbReference type="GO" id="GO:0043190">
    <property type="term" value="C:ATP-binding cassette (ABC) transporter complex"/>
    <property type="evidence" value="ECO:0007669"/>
    <property type="project" value="InterPro"/>
</dbReference>
<dbReference type="AlphaFoldDB" id="A0A1I3H7E4"/>
<dbReference type="RefSeq" id="WP_091517364.1">
    <property type="nucleotide sequence ID" value="NZ_FORF01000001.1"/>
</dbReference>
<name>A0A1I3H7E4_9HYPH</name>
<keyword evidence="8 10" id="KW-1133">Transmembrane helix</keyword>
<dbReference type="InterPro" id="IPR035906">
    <property type="entry name" value="MetI-like_sf"/>
</dbReference>
<protein>
    <submittedName>
        <fullName evidence="13">Polar amino acid transport system permease protein</fullName>
    </submittedName>
</protein>
<evidence type="ECO:0000313" key="13">
    <source>
        <dbReference type="EMBL" id="SFI31636.1"/>
    </source>
</evidence>
<evidence type="ECO:0000259" key="12">
    <source>
        <dbReference type="PROSITE" id="PS50928"/>
    </source>
</evidence>
<dbReference type="Gene3D" id="1.10.3720.10">
    <property type="entry name" value="MetI-like"/>
    <property type="match status" value="1"/>
</dbReference>
<sequence length="297" mass="32616">MRPDAASPAFVGAAEEALTDSPPPPPARRRTSLRDQIVPIFTSLASVALFFGVIAYVVTSAPEWPRIKRQFFSLDAMIEAFPAVLRGFWINIQVWLIALVAIALWAMVLALARSLRGPWFAPLRIFAIVYVDVFRGLPALLLVLLFGFGIPALNLPGLPSSGLFWGTVAMILCYAAYASEVYRAGIEAVHDGQRMAAKSLGLTQWQAMRYTILPQAIRNVLPALLNLTVALQKDVALLSVIGVRDAVREAQIYTAQTFNYSSLIAAAVLFMLATVPMARLTDYISRRDRLRRLQGAA</sequence>
<dbReference type="NCBIfam" id="TIGR01726">
    <property type="entry name" value="HEQRo_perm_3TM"/>
    <property type="match status" value="1"/>
</dbReference>
<feature type="transmembrane region" description="Helical" evidence="10">
    <location>
        <begin position="95"/>
        <end position="115"/>
    </location>
</feature>
<evidence type="ECO:0000256" key="1">
    <source>
        <dbReference type="ARBA" id="ARBA00003159"/>
    </source>
</evidence>
<evidence type="ECO:0000256" key="3">
    <source>
        <dbReference type="ARBA" id="ARBA00010072"/>
    </source>
</evidence>
<comment type="subcellular location">
    <subcellularLocation>
        <location evidence="2">Cell inner membrane</location>
        <topology evidence="2">Multi-pass membrane protein</topology>
    </subcellularLocation>
    <subcellularLocation>
        <location evidence="10">Cell membrane</location>
        <topology evidence="10">Multi-pass membrane protein</topology>
    </subcellularLocation>
</comment>
<feature type="domain" description="ABC transmembrane type-1" evidence="12">
    <location>
        <begin position="88"/>
        <end position="281"/>
    </location>
</feature>
<feature type="transmembrane region" description="Helical" evidence="10">
    <location>
        <begin position="162"/>
        <end position="179"/>
    </location>
</feature>
<feature type="region of interest" description="Disordered" evidence="11">
    <location>
        <begin position="1"/>
        <end position="30"/>
    </location>
</feature>
<dbReference type="InterPro" id="IPR043429">
    <property type="entry name" value="ArtM/GltK/GlnP/TcyL/YhdX-like"/>
</dbReference>
<dbReference type="PROSITE" id="PS50928">
    <property type="entry name" value="ABC_TM1"/>
    <property type="match status" value="1"/>
</dbReference>
<keyword evidence="4 10" id="KW-0813">Transport</keyword>
<evidence type="ECO:0000256" key="9">
    <source>
        <dbReference type="ARBA" id="ARBA00023136"/>
    </source>
</evidence>
<evidence type="ECO:0000256" key="11">
    <source>
        <dbReference type="SAM" id="MobiDB-lite"/>
    </source>
</evidence>
<evidence type="ECO:0000313" key="14">
    <source>
        <dbReference type="Proteomes" id="UP000242763"/>
    </source>
</evidence>
<dbReference type="GO" id="GO:0022857">
    <property type="term" value="F:transmembrane transporter activity"/>
    <property type="evidence" value="ECO:0007669"/>
    <property type="project" value="InterPro"/>
</dbReference>
<evidence type="ECO:0000256" key="2">
    <source>
        <dbReference type="ARBA" id="ARBA00004429"/>
    </source>
</evidence>
<evidence type="ECO:0000256" key="8">
    <source>
        <dbReference type="ARBA" id="ARBA00022989"/>
    </source>
</evidence>
<feature type="transmembrane region" description="Helical" evidence="10">
    <location>
        <begin position="37"/>
        <end position="59"/>
    </location>
</feature>
<reference evidence="14" key="1">
    <citation type="submission" date="2016-10" db="EMBL/GenBank/DDBJ databases">
        <authorList>
            <person name="Varghese N."/>
            <person name="Submissions S."/>
        </authorList>
    </citation>
    <scope>NUCLEOTIDE SEQUENCE [LARGE SCALE GENOMIC DNA]</scope>
    <source>
        <strain evidence="14">DSM 21857</strain>
    </source>
</reference>
<dbReference type="STRING" id="1121003.SAMN03080618_00036"/>
<keyword evidence="7" id="KW-0029">Amino-acid transport</keyword>
<dbReference type="Pfam" id="PF00528">
    <property type="entry name" value="BPD_transp_1"/>
    <property type="match status" value="1"/>
</dbReference>
<keyword evidence="14" id="KW-1185">Reference proteome</keyword>
<dbReference type="CDD" id="cd06261">
    <property type="entry name" value="TM_PBP2"/>
    <property type="match status" value="1"/>
</dbReference>
<feature type="transmembrane region" description="Helical" evidence="10">
    <location>
        <begin position="127"/>
        <end position="150"/>
    </location>
</feature>
<dbReference type="EMBL" id="FORF01000001">
    <property type="protein sequence ID" value="SFI31636.1"/>
    <property type="molecule type" value="Genomic_DNA"/>
</dbReference>
<dbReference type="Proteomes" id="UP000242763">
    <property type="component" value="Unassembled WGS sequence"/>
</dbReference>
<accession>A0A1I3H7E4</accession>
<dbReference type="OrthoDB" id="9814550at2"/>